<dbReference type="InterPro" id="IPR011008">
    <property type="entry name" value="Dimeric_a/b-barrel"/>
</dbReference>
<comment type="caution">
    <text evidence="1">The sequence shown here is derived from an EMBL/GenBank/DDBJ whole genome shotgun (WGS) entry which is preliminary data.</text>
</comment>
<accession>A0A9P5NG54</accession>
<name>A0A9P5NG54_GYMJU</name>
<reference evidence="1" key="1">
    <citation type="submission" date="2020-11" db="EMBL/GenBank/DDBJ databases">
        <authorList>
            <consortium name="DOE Joint Genome Institute"/>
            <person name="Ahrendt S."/>
            <person name="Riley R."/>
            <person name="Andreopoulos W."/>
            <person name="LaButti K."/>
            <person name="Pangilinan J."/>
            <person name="Ruiz-duenas F.J."/>
            <person name="Barrasa J.M."/>
            <person name="Sanchez-Garcia M."/>
            <person name="Camarero S."/>
            <person name="Miyauchi S."/>
            <person name="Serrano A."/>
            <person name="Linde D."/>
            <person name="Babiker R."/>
            <person name="Drula E."/>
            <person name="Ayuso-Fernandez I."/>
            <person name="Pacheco R."/>
            <person name="Padilla G."/>
            <person name="Ferreira P."/>
            <person name="Barriuso J."/>
            <person name="Kellner H."/>
            <person name="Castanera R."/>
            <person name="Alfaro M."/>
            <person name="Ramirez L."/>
            <person name="Pisabarro A.G."/>
            <person name="Kuo A."/>
            <person name="Tritt A."/>
            <person name="Lipzen A."/>
            <person name="He G."/>
            <person name="Yan M."/>
            <person name="Ng V."/>
            <person name="Cullen D."/>
            <person name="Martin F."/>
            <person name="Rosso M.-N."/>
            <person name="Henrissat B."/>
            <person name="Hibbett D."/>
            <person name="Martinez A.T."/>
            <person name="Grigoriev I.V."/>
        </authorList>
    </citation>
    <scope>NUCLEOTIDE SEQUENCE</scope>
    <source>
        <strain evidence="1">AH 44721</strain>
    </source>
</reference>
<proteinExistence type="predicted"/>
<dbReference type="Proteomes" id="UP000724874">
    <property type="component" value="Unassembled WGS sequence"/>
</dbReference>
<evidence type="ECO:0000313" key="2">
    <source>
        <dbReference type="Proteomes" id="UP000724874"/>
    </source>
</evidence>
<evidence type="ECO:0000313" key="1">
    <source>
        <dbReference type="EMBL" id="KAF8885688.1"/>
    </source>
</evidence>
<dbReference type="EMBL" id="JADNYJ010000100">
    <property type="protein sequence ID" value="KAF8885688.1"/>
    <property type="molecule type" value="Genomic_DNA"/>
</dbReference>
<keyword evidence="2" id="KW-1185">Reference proteome</keyword>
<dbReference type="OrthoDB" id="3830579at2759"/>
<sequence>MPVVEIAWWTPSEAFDADKSIINPALDFTKSVDGCNAVYSGFAEEENTFFLFLVWETLEHHKKLMAHPEYPKITRLLPTIGAGGINVYHVEFNKDFTPAVGQDQEELYETLSANGSLIEEVLPEEHRPAVYGQTVEDPTKFYGSIGWKSTAFHGEVVQQPQILAQVMKIREVVDYKLLHVNFKKH</sequence>
<dbReference type="SUPFAM" id="SSF54909">
    <property type="entry name" value="Dimeric alpha+beta barrel"/>
    <property type="match status" value="1"/>
</dbReference>
<gene>
    <name evidence="1" type="ORF">CPB84DRAFT_1750098</name>
</gene>
<dbReference type="AlphaFoldDB" id="A0A9P5NG54"/>
<dbReference type="Gene3D" id="3.30.70.100">
    <property type="match status" value="1"/>
</dbReference>
<protein>
    <recommendedName>
        <fullName evidence="3">ABM domain-containing protein</fullName>
    </recommendedName>
</protein>
<organism evidence="1 2">
    <name type="scientific">Gymnopilus junonius</name>
    <name type="common">Spectacular rustgill mushroom</name>
    <name type="synonym">Gymnopilus spectabilis subsp. junonius</name>
    <dbReference type="NCBI Taxonomy" id="109634"/>
    <lineage>
        <taxon>Eukaryota</taxon>
        <taxon>Fungi</taxon>
        <taxon>Dikarya</taxon>
        <taxon>Basidiomycota</taxon>
        <taxon>Agaricomycotina</taxon>
        <taxon>Agaricomycetes</taxon>
        <taxon>Agaricomycetidae</taxon>
        <taxon>Agaricales</taxon>
        <taxon>Agaricineae</taxon>
        <taxon>Hymenogastraceae</taxon>
        <taxon>Gymnopilus</taxon>
    </lineage>
</organism>
<evidence type="ECO:0008006" key="3">
    <source>
        <dbReference type="Google" id="ProtNLM"/>
    </source>
</evidence>